<keyword evidence="1" id="KW-0812">Transmembrane</keyword>
<dbReference type="EMBL" id="QXIR01000002">
    <property type="protein sequence ID" value="RIW38310.1"/>
    <property type="molecule type" value="Genomic_DNA"/>
</dbReference>
<evidence type="ECO:0000256" key="1">
    <source>
        <dbReference type="SAM" id="Phobius"/>
    </source>
</evidence>
<feature type="transmembrane region" description="Helical" evidence="1">
    <location>
        <begin position="37"/>
        <end position="58"/>
    </location>
</feature>
<name>A0A3A1R5J5_9BACI</name>
<proteinExistence type="predicted"/>
<organism evidence="2 3">
    <name type="scientific">Bacillus salacetis</name>
    <dbReference type="NCBI Taxonomy" id="2315464"/>
    <lineage>
        <taxon>Bacteria</taxon>
        <taxon>Bacillati</taxon>
        <taxon>Bacillota</taxon>
        <taxon>Bacilli</taxon>
        <taxon>Bacillales</taxon>
        <taxon>Bacillaceae</taxon>
        <taxon>Bacillus</taxon>
    </lineage>
</organism>
<evidence type="ECO:0000313" key="3">
    <source>
        <dbReference type="Proteomes" id="UP000265801"/>
    </source>
</evidence>
<accession>A0A3A1R5J5</accession>
<dbReference type="RefSeq" id="WP_119545208.1">
    <property type="nucleotide sequence ID" value="NZ_QXIR01000002.1"/>
</dbReference>
<reference evidence="2 3" key="1">
    <citation type="submission" date="2018-09" db="EMBL/GenBank/DDBJ databases">
        <title>Bacillus saliacetes sp. nov., isolated from Thai shrimp paste (Ka-pi).</title>
        <authorList>
            <person name="Daroonpunt R."/>
            <person name="Tanasupawat S."/>
            <person name="Yiamsombut S."/>
        </authorList>
    </citation>
    <scope>NUCLEOTIDE SEQUENCE [LARGE SCALE GENOMIC DNA]</scope>
    <source>
        <strain evidence="2 3">SKP7-4</strain>
    </source>
</reference>
<evidence type="ECO:0000313" key="2">
    <source>
        <dbReference type="EMBL" id="RIW38310.1"/>
    </source>
</evidence>
<keyword evidence="1" id="KW-1133">Transmembrane helix</keyword>
<dbReference type="Proteomes" id="UP000265801">
    <property type="component" value="Unassembled WGS sequence"/>
</dbReference>
<keyword evidence="1" id="KW-0472">Membrane</keyword>
<protein>
    <submittedName>
        <fullName evidence="2">Uncharacterized protein</fullName>
    </submittedName>
</protein>
<dbReference type="AlphaFoldDB" id="A0A3A1R5J5"/>
<gene>
    <name evidence="2" type="ORF">D3H55_01855</name>
</gene>
<sequence>MYYLVVVYLAAVAAGLALLFVLGSTAAAFLGAGLIGLLNGLAVIVVIVFSLLIVYLAVKALFHKNHW</sequence>
<comment type="caution">
    <text evidence="2">The sequence shown here is derived from an EMBL/GenBank/DDBJ whole genome shotgun (WGS) entry which is preliminary data.</text>
</comment>
<keyword evidence="3" id="KW-1185">Reference proteome</keyword>